<dbReference type="NCBIfam" id="NF004019">
    <property type="entry name" value="PRK05481.1"/>
    <property type="match status" value="1"/>
</dbReference>
<dbReference type="RefSeq" id="WP_014245170.1">
    <property type="nucleotide sequence ID" value="NC_016620.1"/>
</dbReference>
<comment type="function">
    <text evidence="9">Catalyzes the radical-mediated insertion of two sulfur atoms into the C-6 and C-8 positions of the octanoyl moiety bound to the lipoyl domains of lipoate-dependent enzymes, thereby converting the octanoylated domains into lipoylated derivatives.</text>
</comment>
<dbReference type="PROSITE" id="PS51918">
    <property type="entry name" value="RADICAL_SAM"/>
    <property type="match status" value="1"/>
</dbReference>
<keyword evidence="3 9" id="KW-0808">Transferase</keyword>
<dbReference type="SUPFAM" id="SSF102114">
    <property type="entry name" value="Radical SAM enzymes"/>
    <property type="match status" value="1"/>
</dbReference>
<dbReference type="eggNOG" id="COG0320">
    <property type="taxonomic scope" value="Bacteria"/>
</dbReference>
<evidence type="ECO:0000256" key="9">
    <source>
        <dbReference type="HAMAP-Rule" id="MF_00206"/>
    </source>
</evidence>
<name>E1X650_HALMS</name>
<evidence type="ECO:0000256" key="4">
    <source>
        <dbReference type="ARBA" id="ARBA00022691"/>
    </source>
</evidence>
<feature type="binding site" evidence="9">
    <location>
        <position position="95"/>
    </location>
    <ligand>
        <name>[4Fe-4S] cluster</name>
        <dbReference type="ChEBI" id="CHEBI:49883"/>
        <label>2</label>
        <note>4Fe-4S-S-AdoMet</note>
    </ligand>
</feature>
<dbReference type="PANTHER" id="PTHR10949:SF0">
    <property type="entry name" value="LIPOYL SYNTHASE, MITOCHONDRIAL"/>
    <property type="match status" value="1"/>
</dbReference>
<keyword evidence="6 9" id="KW-0408">Iron</keyword>
<dbReference type="InterPro" id="IPR003698">
    <property type="entry name" value="Lipoyl_synth"/>
</dbReference>
<dbReference type="Pfam" id="PF16881">
    <property type="entry name" value="LIAS_N"/>
    <property type="match status" value="1"/>
</dbReference>
<dbReference type="GO" id="GO:0009249">
    <property type="term" value="P:protein lipoylation"/>
    <property type="evidence" value="ECO:0007669"/>
    <property type="project" value="UniProtKB-UniRule"/>
</dbReference>
<dbReference type="HOGENOM" id="CLU_033144_2_0_7"/>
<comment type="pathway">
    <text evidence="9">Protein modification; protein lipoylation via endogenous pathway; protein N(6)-(lipoyl)lysine from octanoyl-[acyl-carrier-protein]: step 2/2.</text>
</comment>
<feature type="binding site" evidence="9">
    <location>
        <position position="65"/>
    </location>
    <ligand>
        <name>[4Fe-4S] cluster</name>
        <dbReference type="ChEBI" id="CHEBI:49883"/>
        <label>1</label>
    </ligand>
</feature>
<feature type="domain" description="Radical SAM core" evidence="10">
    <location>
        <begin position="77"/>
        <end position="295"/>
    </location>
</feature>
<dbReference type="NCBIfam" id="TIGR00510">
    <property type="entry name" value="lipA"/>
    <property type="match status" value="1"/>
</dbReference>
<keyword evidence="12" id="KW-1185">Reference proteome</keyword>
<feature type="binding site" evidence="9">
    <location>
        <position position="306"/>
    </location>
    <ligand>
        <name>[4Fe-4S] cluster</name>
        <dbReference type="ChEBI" id="CHEBI:49883"/>
        <label>1</label>
    </ligand>
</feature>
<comment type="catalytic activity">
    <reaction evidence="8 9">
        <text>[[Fe-S] cluster scaffold protein carrying a second [4Fe-4S](2+) cluster] + N(6)-octanoyl-L-lysyl-[protein] + 2 oxidized [2Fe-2S]-[ferredoxin] + 2 S-adenosyl-L-methionine + 4 H(+) = [[Fe-S] cluster scaffold protein] + N(6)-[(R)-dihydrolipoyl]-L-lysyl-[protein] + 4 Fe(3+) + 2 hydrogen sulfide + 2 5'-deoxyadenosine + 2 L-methionine + 2 reduced [2Fe-2S]-[ferredoxin]</text>
        <dbReference type="Rhea" id="RHEA:16585"/>
        <dbReference type="Rhea" id="RHEA-COMP:9928"/>
        <dbReference type="Rhea" id="RHEA-COMP:10000"/>
        <dbReference type="Rhea" id="RHEA-COMP:10001"/>
        <dbReference type="Rhea" id="RHEA-COMP:10475"/>
        <dbReference type="Rhea" id="RHEA-COMP:14568"/>
        <dbReference type="Rhea" id="RHEA-COMP:14569"/>
        <dbReference type="ChEBI" id="CHEBI:15378"/>
        <dbReference type="ChEBI" id="CHEBI:17319"/>
        <dbReference type="ChEBI" id="CHEBI:29034"/>
        <dbReference type="ChEBI" id="CHEBI:29919"/>
        <dbReference type="ChEBI" id="CHEBI:33722"/>
        <dbReference type="ChEBI" id="CHEBI:33737"/>
        <dbReference type="ChEBI" id="CHEBI:33738"/>
        <dbReference type="ChEBI" id="CHEBI:57844"/>
        <dbReference type="ChEBI" id="CHEBI:59789"/>
        <dbReference type="ChEBI" id="CHEBI:78809"/>
        <dbReference type="ChEBI" id="CHEBI:83100"/>
        <dbReference type="EC" id="2.8.1.8"/>
    </reaction>
</comment>
<protein>
    <recommendedName>
        <fullName evidence="9">Lipoyl synthase</fullName>
        <ecNumber evidence="9">2.8.1.8</ecNumber>
    </recommendedName>
    <alternativeName>
        <fullName evidence="9">Lip-syn</fullName>
        <shortName evidence="9">LS</shortName>
    </alternativeName>
    <alternativeName>
        <fullName evidence="9">Lipoate synthase</fullName>
    </alternativeName>
    <alternativeName>
        <fullName evidence="9">Lipoic acid synthase</fullName>
    </alternativeName>
    <alternativeName>
        <fullName evidence="9">Sulfur insertion protein LipA</fullName>
    </alternativeName>
</protein>
<dbReference type="OrthoDB" id="9787898at2"/>
<evidence type="ECO:0000256" key="5">
    <source>
        <dbReference type="ARBA" id="ARBA00022723"/>
    </source>
</evidence>
<dbReference type="GO" id="GO:0046872">
    <property type="term" value="F:metal ion binding"/>
    <property type="evidence" value="ECO:0007669"/>
    <property type="project" value="UniProtKB-KW"/>
</dbReference>
<dbReference type="KEGG" id="bmx:BMS_2609"/>
<accession>E1X650</accession>
<comment type="cofactor">
    <cofactor evidence="9">
        <name>[4Fe-4S] cluster</name>
        <dbReference type="ChEBI" id="CHEBI:49883"/>
    </cofactor>
    <text evidence="9">Binds 2 [4Fe-4S] clusters per subunit. One cluster is coordinated with 3 cysteines and an exchangeable S-adenosyl-L-methionine.</text>
</comment>
<dbReference type="PIRSF" id="PIRSF005963">
    <property type="entry name" value="Lipoyl_synth"/>
    <property type="match status" value="1"/>
</dbReference>
<dbReference type="GO" id="GO:0005737">
    <property type="term" value="C:cytoplasm"/>
    <property type="evidence" value="ECO:0007669"/>
    <property type="project" value="UniProtKB-SubCell"/>
</dbReference>
<keyword evidence="2 9" id="KW-0963">Cytoplasm</keyword>
<organism evidence="11 12">
    <name type="scientific">Halobacteriovorax marinus (strain ATCC BAA-682 / DSM 15412 / SJ)</name>
    <name type="common">Bacteriovorax marinus</name>
    <dbReference type="NCBI Taxonomy" id="862908"/>
    <lineage>
        <taxon>Bacteria</taxon>
        <taxon>Pseudomonadati</taxon>
        <taxon>Bdellovibrionota</taxon>
        <taxon>Bacteriovoracia</taxon>
        <taxon>Bacteriovoracales</taxon>
        <taxon>Halobacteriovoraceae</taxon>
        <taxon>Halobacteriovorax</taxon>
    </lineage>
</organism>
<feature type="binding site" evidence="9">
    <location>
        <position position="70"/>
    </location>
    <ligand>
        <name>[4Fe-4S] cluster</name>
        <dbReference type="ChEBI" id="CHEBI:49883"/>
        <label>1</label>
    </ligand>
</feature>
<dbReference type="Proteomes" id="UP000008963">
    <property type="component" value="Chromosome"/>
</dbReference>
<sequence length="323" mass="37111">MQDYDYEQQRKKIREKREKAQELLRAKKKSTPEKKPDWFKIKLPGGDNYTELKKNLRDNKIWTVCEEASCPNLTECWAAKTATMMILGGTCTRACRFCHVDTGNPKGVINQEEIANAANMAKVMALNYLVITSVDRDDLPDFGASHFANVVESVRENHPKTLVEVLVPDFNAVEEHMDTLAKSNPFVIAQNVETVKRLTHVVRDRRAGYEQSLNCLKYYKDNYPHISTKTSLMVGLGETMEELIECMDDLRSVNCDIITFGQYLRPTQRHLAVERYYTPAEFEELKNIAYEKGFKFVASGPLVRSSYKAADYLKHLREQGHEI</sequence>
<dbReference type="PANTHER" id="PTHR10949">
    <property type="entry name" value="LIPOYL SYNTHASE"/>
    <property type="match status" value="1"/>
</dbReference>
<dbReference type="InterPro" id="IPR031691">
    <property type="entry name" value="LIAS_N"/>
</dbReference>
<dbReference type="Gene3D" id="3.20.20.70">
    <property type="entry name" value="Aldolase class I"/>
    <property type="match status" value="1"/>
</dbReference>
<keyword evidence="4 9" id="KW-0949">S-adenosyl-L-methionine</keyword>
<dbReference type="SFLD" id="SFLDG01058">
    <property type="entry name" value="lipoyl_synthase_like"/>
    <property type="match status" value="1"/>
</dbReference>
<dbReference type="Pfam" id="PF04055">
    <property type="entry name" value="Radical_SAM"/>
    <property type="match status" value="1"/>
</dbReference>
<dbReference type="EMBL" id="FQ312005">
    <property type="protein sequence ID" value="CBW27394.1"/>
    <property type="molecule type" value="Genomic_DNA"/>
</dbReference>
<feature type="binding site" evidence="9">
    <location>
        <position position="91"/>
    </location>
    <ligand>
        <name>[4Fe-4S] cluster</name>
        <dbReference type="ChEBI" id="CHEBI:49883"/>
        <label>2</label>
        <note>4Fe-4S-S-AdoMet</note>
    </ligand>
</feature>
<keyword evidence="7 9" id="KW-0411">Iron-sulfur</keyword>
<evidence type="ECO:0000256" key="2">
    <source>
        <dbReference type="ARBA" id="ARBA00022490"/>
    </source>
</evidence>
<dbReference type="InterPro" id="IPR006638">
    <property type="entry name" value="Elp3/MiaA/NifB-like_rSAM"/>
</dbReference>
<dbReference type="AlphaFoldDB" id="E1X650"/>
<dbReference type="EC" id="2.8.1.8" evidence="9"/>
<dbReference type="GO" id="GO:0016992">
    <property type="term" value="F:lipoate synthase activity"/>
    <property type="evidence" value="ECO:0007669"/>
    <property type="project" value="UniProtKB-UniRule"/>
</dbReference>
<feature type="binding site" evidence="9">
    <location>
        <position position="76"/>
    </location>
    <ligand>
        <name>[4Fe-4S] cluster</name>
        <dbReference type="ChEBI" id="CHEBI:49883"/>
        <label>1</label>
    </ligand>
</feature>
<dbReference type="SFLD" id="SFLDF00271">
    <property type="entry name" value="lipoyl_synthase"/>
    <property type="match status" value="1"/>
</dbReference>
<dbReference type="InterPro" id="IPR007197">
    <property type="entry name" value="rSAM"/>
</dbReference>
<gene>
    <name evidence="9 11" type="primary">lipA</name>
    <name evidence="11" type="ordered locus">BMS_2609</name>
</gene>
<proteinExistence type="inferred from homology"/>
<dbReference type="FunFam" id="3.20.20.70:FF:000040">
    <property type="entry name" value="Lipoyl synthase"/>
    <property type="match status" value="1"/>
</dbReference>
<reference evidence="12" key="1">
    <citation type="journal article" date="2013" name="ISME J.">
        <title>A small predatory core genome in the divergent marine Bacteriovorax marinus SJ and the terrestrial Bdellovibrio bacteriovorus.</title>
        <authorList>
            <person name="Crossman L.C."/>
            <person name="Chen H."/>
            <person name="Cerdeno-Tarraga A.M."/>
            <person name="Brooks K."/>
            <person name="Quail M.A."/>
            <person name="Pineiro S.A."/>
            <person name="Hobley L."/>
            <person name="Sockett R.E."/>
            <person name="Bentley S.D."/>
            <person name="Parkhill J."/>
            <person name="Williams H.N."/>
            <person name="Stine O.C."/>
        </authorList>
    </citation>
    <scope>NUCLEOTIDE SEQUENCE [LARGE SCALE GENOMIC DNA]</scope>
    <source>
        <strain evidence="12">ATCC BAA-682 / DSM 15412 / SJ</strain>
    </source>
</reference>
<evidence type="ECO:0000313" key="12">
    <source>
        <dbReference type="Proteomes" id="UP000008963"/>
    </source>
</evidence>
<dbReference type="SMART" id="SM00729">
    <property type="entry name" value="Elp3"/>
    <property type="match status" value="1"/>
</dbReference>
<dbReference type="PATRIC" id="fig|862908.3.peg.2492"/>
<evidence type="ECO:0000256" key="1">
    <source>
        <dbReference type="ARBA" id="ARBA00022485"/>
    </source>
</evidence>
<comment type="subcellular location">
    <subcellularLocation>
        <location evidence="9">Cytoplasm</location>
    </subcellularLocation>
</comment>
<feature type="binding site" evidence="9">
    <location>
        <position position="98"/>
    </location>
    <ligand>
        <name>[4Fe-4S] cluster</name>
        <dbReference type="ChEBI" id="CHEBI:49883"/>
        <label>2</label>
        <note>4Fe-4S-S-AdoMet</note>
    </ligand>
</feature>
<evidence type="ECO:0000256" key="8">
    <source>
        <dbReference type="ARBA" id="ARBA00047326"/>
    </source>
</evidence>
<keyword evidence="5 9" id="KW-0479">Metal-binding</keyword>
<keyword evidence="1 9" id="KW-0004">4Fe-4S</keyword>
<dbReference type="NCBIfam" id="NF009544">
    <property type="entry name" value="PRK12928.1"/>
    <property type="match status" value="1"/>
</dbReference>
<evidence type="ECO:0000256" key="7">
    <source>
        <dbReference type="ARBA" id="ARBA00023014"/>
    </source>
</evidence>
<dbReference type="HAMAP" id="MF_00206">
    <property type="entry name" value="Lipoyl_synth"/>
    <property type="match status" value="1"/>
</dbReference>
<dbReference type="InterPro" id="IPR058240">
    <property type="entry name" value="rSAM_sf"/>
</dbReference>
<evidence type="ECO:0000256" key="3">
    <source>
        <dbReference type="ARBA" id="ARBA00022679"/>
    </source>
</evidence>
<evidence type="ECO:0000313" key="11">
    <source>
        <dbReference type="EMBL" id="CBW27394.1"/>
    </source>
</evidence>
<dbReference type="InterPro" id="IPR013785">
    <property type="entry name" value="Aldolase_TIM"/>
</dbReference>
<dbReference type="STRING" id="862908.BMS_2609"/>
<evidence type="ECO:0000259" key="10">
    <source>
        <dbReference type="PROSITE" id="PS51918"/>
    </source>
</evidence>
<comment type="similarity">
    <text evidence="9">Belongs to the radical SAM superfamily. Lipoyl synthase family.</text>
</comment>
<dbReference type="UniPathway" id="UPA00538">
    <property type="reaction ID" value="UER00593"/>
</dbReference>
<dbReference type="GO" id="GO:0051539">
    <property type="term" value="F:4 iron, 4 sulfur cluster binding"/>
    <property type="evidence" value="ECO:0007669"/>
    <property type="project" value="UniProtKB-UniRule"/>
</dbReference>
<evidence type="ECO:0000256" key="6">
    <source>
        <dbReference type="ARBA" id="ARBA00023004"/>
    </source>
</evidence>
<dbReference type="SFLD" id="SFLDS00029">
    <property type="entry name" value="Radical_SAM"/>
    <property type="match status" value="1"/>
</dbReference>